<dbReference type="SUPFAM" id="SSF51735">
    <property type="entry name" value="NAD(P)-binding Rossmann-fold domains"/>
    <property type="match status" value="1"/>
</dbReference>
<proteinExistence type="inferred from homology"/>
<dbReference type="InterPro" id="IPR051317">
    <property type="entry name" value="Gfo/Idh/MocA_oxidoreduct"/>
</dbReference>
<dbReference type="InterPro" id="IPR000683">
    <property type="entry name" value="Gfo/Idh/MocA-like_OxRdtase_N"/>
</dbReference>
<keyword evidence="2" id="KW-0560">Oxidoreductase</keyword>
<accession>A0A6F9XSG5</accession>
<evidence type="ECO:0000256" key="1">
    <source>
        <dbReference type="ARBA" id="ARBA00010928"/>
    </source>
</evidence>
<dbReference type="InterPro" id="IPR055170">
    <property type="entry name" value="GFO_IDH_MocA-like_dom"/>
</dbReference>
<feature type="domain" description="GFO/IDH/MocA-like oxidoreductase" evidence="4">
    <location>
        <begin position="127"/>
        <end position="245"/>
    </location>
</feature>
<name>A0A6F9XSG5_9LACO</name>
<evidence type="ECO:0000259" key="3">
    <source>
        <dbReference type="Pfam" id="PF01408"/>
    </source>
</evidence>
<feature type="domain" description="Gfo/Idh/MocA-like oxidoreductase N-terminal" evidence="3">
    <location>
        <begin position="3"/>
        <end position="118"/>
    </location>
</feature>
<dbReference type="Pfam" id="PF01408">
    <property type="entry name" value="GFO_IDH_MocA"/>
    <property type="match status" value="1"/>
</dbReference>
<comment type="caution">
    <text evidence="5">The sequence shown here is derived from an EMBL/GenBank/DDBJ whole genome shotgun (WGS) entry which is preliminary data.</text>
</comment>
<dbReference type="PANTHER" id="PTHR43708:SF5">
    <property type="entry name" value="CONSERVED EXPRESSED OXIDOREDUCTASE (EUROFUNG)-RELATED"/>
    <property type="match status" value="1"/>
</dbReference>
<dbReference type="GO" id="GO:0016491">
    <property type="term" value="F:oxidoreductase activity"/>
    <property type="evidence" value="ECO:0007669"/>
    <property type="project" value="UniProtKB-KW"/>
</dbReference>
<dbReference type="PANTHER" id="PTHR43708">
    <property type="entry name" value="CONSERVED EXPRESSED OXIDOREDUCTASE (EUROFUNG)"/>
    <property type="match status" value="1"/>
</dbReference>
<dbReference type="Gene3D" id="3.40.50.720">
    <property type="entry name" value="NAD(P)-binding Rossmann-like Domain"/>
    <property type="match status" value="1"/>
</dbReference>
<organism evidence="5">
    <name type="scientific">Ligilactobacillus agilis</name>
    <dbReference type="NCBI Taxonomy" id="1601"/>
    <lineage>
        <taxon>Bacteria</taxon>
        <taxon>Bacillati</taxon>
        <taxon>Bacillota</taxon>
        <taxon>Bacilli</taxon>
        <taxon>Lactobacillales</taxon>
        <taxon>Lactobacillaceae</taxon>
        <taxon>Ligilactobacillus</taxon>
    </lineage>
</organism>
<protein>
    <submittedName>
        <fullName evidence="5">Oxidoreductase</fullName>
    </submittedName>
</protein>
<dbReference type="RefSeq" id="WP_225437916.1">
    <property type="nucleotide sequence ID" value="NZ_BLAN01000053.1"/>
</dbReference>
<dbReference type="SUPFAM" id="SSF55347">
    <property type="entry name" value="Glyceraldehyde-3-phosphate dehydrogenase-like, C-terminal domain"/>
    <property type="match status" value="1"/>
</dbReference>
<dbReference type="InterPro" id="IPR036291">
    <property type="entry name" value="NAD(P)-bd_dom_sf"/>
</dbReference>
<evidence type="ECO:0000259" key="4">
    <source>
        <dbReference type="Pfam" id="PF22725"/>
    </source>
</evidence>
<dbReference type="EMBL" id="BLAN01000053">
    <property type="protein sequence ID" value="GET08090.1"/>
    <property type="molecule type" value="Genomic_DNA"/>
</dbReference>
<dbReference type="GO" id="GO:0000166">
    <property type="term" value="F:nucleotide binding"/>
    <property type="evidence" value="ECO:0007669"/>
    <property type="project" value="InterPro"/>
</dbReference>
<evidence type="ECO:0000313" key="5">
    <source>
        <dbReference type="EMBL" id="GET08090.1"/>
    </source>
</evidence>
<dbReference type="Proteomes" id="UP000494178">
    <property type="component" value="Unassembled WGS sequence"/>
</dbReference>
<dbReference type="Pfam" id="PF22725">
    <property type="entry name" value="GFO_IDH_MocA_C3"/>
    <property type="match status" value="1"/>
</dbReference>
<reference evidence="5" key="1">
    <citation type="submission" date="2019-10" db="EMBL/GenBank/DDBJ databases">
        <title>Lactobacillus agilis SY111 Whole Genome Sequencing Project.</title>
        <authorList>
            <person name="Suzuki S."/>
            <person name="Endo A."/>
            <person name="Maeno S."/>
            <person name="Shiwa Y."/>
            <person name="Matsutani M."/>
            <person name="Kajikawa A."/>
        </authorList>
    </citation>
    <scope>NUCLEOTIDE SEQUENCE</scope>
    <source>
        <strain evidence="5">SY111</strain>
    </source>
</reference>
<gene>
    <name evidence="5" type="ORF">SY111_07140</name>
</gene>
<evidence type="ECO:0000256" key="2">
    <source>
        <dbReference type="ARBA" id="ARBA00023002"/>
    </source>
</evidence>
<dbReference type="AlphaFoldDB" id="A0A6F9XSG5"/>
<sequence>MKKLVLVGYGGMGTRHLGRLKNVKEIEVAGVYDIDPEKLAAARQDGYQTYSNYQAVLDDQEVEIVLVATPNDSHKELSIKAMTAGKHVICEKPVTTSTKDFKDILEVAAKTKRCFMVDQNRRWDENFQMIKKLYDTNALGRVYDIENRVQGSRGIPQDWRQNIEQGGGMVYDWCVHLLDRILVLKAGQRVTSLYADLSGALGHQVDDGFRVILRFDDEMRVLLEVQTRNFIKLPEWYMSGATGTAEIEDFELHGEYVTLEGELTKEAIPVEAGAGFTKTMAPRTDGSVKHHPLPQVQTDVCDFYRNFVAWIDGKEEPIVKNDEVMRTMYLIEKIFESARKNEVIKFNI</sequence>
<dbReference type="Gene3D" id="3.30.360.10">
    <property type="entry name" value="Dihydrodipicolinate Reductase, domain 2"/>
    <property type="match status" value="1"/>
</dbReference>
<comment type="similarity">
    <text evidence="1">Belongs to the Gfo/Idh/MocA family.</text>
</comment>